<dbReference type="PANTHER" id="PTHR44227">
    <property type="match status" value="1"/>
</dbReference>
<evidence type="ECO:0000256" key="1">
    <source>
        <dbReference type="ARBA" id="ARBA00022737"/>
    </source>
</evidence>
<name>A0A934VGQ2_9BACT</name>
<feature type="transmembrane region" description="Helical" evidence="3">
    <location>
        <begin position="248"/>
        <end position="265"/>
    </location>
</feature>
<keyword evidence="3" id="KW-1133">Transmembrane helix</keyword>
<gene>
    <name evidence="4" type="ORF">JIN78_03435</name>
</gene>
<dbReference type="SMART" id="SM00028">
    <property type="entry name" value="TPR"/>
    <property type="match status" value="3"/>
</dbReference>
<comment type="caution">
    <text evidence="4">The sequence shown here is derived from an EMBL/GenBank/DDBJ whole genome shotgun (WGS) entry which is preliminary data.</text>
</comment>
<keyword evidence="3" id="KW-0472">Membrane</keyword>
<keyword evidence="3" id="KW-0812">Transmembrane</keyword>
<dbReference type="Proteomes" id="UP000604083">
    <property type="component" value="Unassembled WGS sequence"/>
</dbReference>
<reference evidence="4" key="1">
    <citation type="submission" date="2021-01" db="EMBL/GenBank/DDBJ databases">
        <title>Modified the classification status of verrucomicrobia.</title>
        <authorList>
            <person name="Feng X."/>
        </authorList>
    </citation>
    <scope>NUCLEOTIDE SEQUENCE</scope>
    <source>
        <strain evidence="4">KCTC 12986</strain>
    </source>
</reference>
<dbReference type="Gene3D" id="1.25.40.10">
    <property type="entry name" value="Tetratricopeptide repeat domain"/>
    <property type="match status" value="2"/>
</dbReference>
<feature type="transmembrane region" description="Helical" evidence="3">
    <location>
        <begin position="285"/>
        <end position="304"/>
    </location>
</feature>
<dbReference type="EMBL" id="JAENIO010000005">
    <property type="protein sequence ID" value="MBK1833103.1"/>
    <property type="molecule type" value="Genomic_DNA"/>
</dbReference>
<evidence type="ECO:0000256" key="2">
    <source>
        <dbReference type="ARBA" id="ARBA00022803"/>
    </source>
</evidence>
<accession>A0A934VGQ2</accession>
<feature type="transmembrane region" description="Helical" evidence="3">
    <location>
        <begin position="177"/>
        <end position="203"/>
    </location>
</feature>
<dbReference type="InterPro" id="IPR011990">
    <property type="entry name" value="TPR-like_helical_dom_sf"/>
</dbReference>
<protein>
    <submittedName>
        <fullName evidence="4">Tetratricopeptide repeat protein</fullName>
    </submittedName>
</protein>
<feature type="transmembrane region" description="Helical" evidence="3">
    <location>
        <begin position="343"/>
        <end position="361"/>
    </location>
</feature>
<dbReference type="PANTHER" id="PTHR44227:SF3">
    <property type="entry name" value="PROTEIN O-MANNOSYL-TRANSFERASE TMTC4"/>
    <property type="match status" value="1"/>
</dbReference>
<proteinExistence type="predicted"/>
<feature type="transmembrane region" description="Helical" evidence="3">
    <location>
        <begin position="373"/>
        <end position="393"/>
    </location>
</feature>
<dbReference type="RefSeq" id="WP_200390533.1">
    <property type="nucleotide sequence ID" value="NZ_JAENIO010000005.1"/>
</dbReference>
<dbReference type="Pfam" id="PF14559">
    <property type="entry name" value="TPR_19"/>
    <property type="match status" value="2"/>
</dbReference>
<feature type="transmembrane region" description="Helical" evidence="3">
    <location>
        <begin position="94"/>
        <end position="112"/>
    </location>
</feature>
<dbReference type="AlphaFoldDB" id="A0A934VGQ2"/>
<keyword evidence="1" id="KW-0677">Repeat</keyword>
<evidence type="ECO:0000256" key="3">
    <source>
        <dbReference type="SAM" id="Phobius"/>
    </source>
</evidence>
<dbReference type="InterPro" id="IPR052346">
    <property type="entry name" value="O-mannosyl-transferase_TMTC"/>
</dbReference>
<dbReference type="SUPFAM" id="SSF48452">
    <property type="entry name" value="TPR-like"/>
    <property type="match status" value="1"/>
</dbReference>
<evidence type="ECO:0000313" key="5">
    <source>
        <dbReference type="Proteomes" id="UP000604083"/>
    </source>
</evidence>
<keyword evidence="2" id="KW-0802">TPR repeat</keyword>
<feature type="transmembrane region" description="Helical" evidence="3">
    <location>
        <begin position="215"/>
        <end position="236"/>
    </location>
</feature>
<keyword evidence="5" id="KW-1185">Reference proteome</keyword>
<feature type="transmembrane region" description="Helical" evidence="3">
    <location>
        <begin position="311"/>
        <end position="337"/>
    </location>
</feature>
<organism evidence="4 5">
    <name type="scientific">Roseibacillus ishigakijimensis</name>
    <dbReference type="NCBI Taxonomy" id="454146"/>
    <lineage>
        <taxon>Bacteria</taxon>
        <taxon>Pseudomonadati</taxon>
        <taxon>Verrucomicrobiota</taxon>
        <taxon>Verrucomicrobiia</taxon>
        <taxon>Verrucomicrobiales</taxon>
        <taxon>Verrucomicrobiaceae</taxon>
        <taxon>Roseibacillus</taxon>
    </lineage>
</organism>
<sequence>MAIERKCPAKRGVCLMLAAAVILTLGQVVSFDFISYDDPIYVTGNEQVRRGLSAESLGWALTGSGQTNLWHPLTWWSHMLDVQLFGLESASGHHAVNLVWHLLASMGLFALLKKLTGQPLLAGILALLWAVHPLRLQSVAWVSARKDVLSGAFFFWSWWFWEEWLQRRKRRSYGLSLAAFAAAALAKPAVVPLSVILFLVQALREGSLSQSFKKWVGPVLPFFLTALVVSAWTLFLQRTGGHAGVADSLPVGQRVLLLPYTFWWYLEHFLWPGERILWIYPPDSFFQQGIKPLLALGLLAGLVYRWRLYRIVWWGGLAFVLLWLPVSGLIPVSFYMVADRYSYLLHAALVLALAPLVANLAGKGRNWSRGIHLGLGLLVVLLALVACWQARLWRDSETLFVHERRENPRSLLAPIHLGAERMREGRWEDAFRLFEEAQEIDRNSGLAATNAGEALWKLGRKEEAKKWLVAAGQKSILHNERPFRILAQIELADGVGLKALSALEAGLQRFPGSVPLLLDRAALQLGSLRDVQSALQSYEAVLRREPRNADALQGQAVCLIELGQVERGRALLQQLLHKHPERTAVRRYLQEQ</sequence>
<evidence type="ECO:0000313" key="4">
    <source>
        <dbReference type="EMBL" id="MBK1833103.1"/>
    </source>
</evidence>
<dbReference type="InterPro" id="IPR019734">
    <property type="entry name" value="TPR_rpt"/>
</dbReference>